<dbReference type="EMBL" id="CAADRM010000106">
    <property type="protein sequence ID" value="VFU15541.1"/>
    <property type="molecule type" value="Genomic_DNA"/>
</dbReference>
<dbReference type="InterPro" id="IPR035903">
    <property type="entry name" value="HesB-like_dom_sf"/>
</dbReference>
<gene>
    <name evidence="1" type="ORF">SCFA_420018</name>
</gene>
<protein>
    <submittedName>
        <fullName evidence="1">Uncharacterized protein</fullName>
    </submittedName>
</protein>
<proteinExistence type="predicted"/>
<evidence type="ECO:0000313" key="1">
    <source>
        <dbReference type="EMBL" id="VFU15541.1"/>
    </source>
</evidence>
<name>A0A485M2B3_9ZZZZ</name>
<accession>A0A485M2B3</accession>
<dbReference type="SUPFAM" id="SSF89360">
    <property type="entry name" value="HesB-like domain"/>
    <property type="match status" value="1"/>
</dbReference>
<dbReference type="AlphaFoldDB" id="A0A485M2B3"/>
<sequence>MGLALDEPNESDEVIETGGFTFIVEKSLLEQAKPIRIDYITGSMGEGFIITSALSKKSDCGGCTSC</sequence>
<organism evidence="1">
    <name type="scientific">anaerobic digester metagenome</name>
    <dbReference type="NCBI Taxonomy" id="1263854"/>
    <lineage>
        <taxon>unclassified sequences</taxon>
        <taxon>metagenomes</taxon>
        <taxon>ecological metagenomes</taxon>
    </lineage>
</organism>
<dbReference type="Gene3D" id="2.60.300.12">
    <property type="entry name" value="HesB-like domain"/>
    <property type="match status" value="1"/>
</dbReference>
<reference evidence="1" key="1">
    <citation type="submission" date="2019-03" db="EMBL/GenBank/DDBJ databases">
        <authorList>
            <person name="Hao L."/>
        </authorList>
    </citation>
    <scope>NUCLEOTIDE SEQUENCE</scope>
</reference>